<dbReference type="InParanoid" id="B8MNI5"/>
<dbReference type="Proteomes" id="UP000001745">
    <property type="component" value="Unassembled WGS sequence"/>
</dbReference>
<keyword evidence="3" id="KW-1185">Reference proteome</keyword>
<dbReference type="GeneID" id="8102920"/>
<dbReference type="RefSeq" id="XP_002486312.1">
    <property type="nucleotide sequence ID" value="XM_002486267.1"/>
</dbReference>
<organism evidence="2 3">
    <name type="scientific">Talaromyces stipitatus (strain ATCC 10500 / CBS 375.48 / QM 6759 / NRRL 1006)</name>
    <name type="common">Penicillium stipitatum</name>
    <dbReference type="NCBI Taxonomy" id="441959"/>
    <lineage>
        <taxon>Eukaryota</taxon>
        <taxon>Fungi</taxon>
        <taxon>Dikarya</taxon>
        <taxon>Ascomycota</taxon>
        <taxon>Pezizomycotina</taxon>
        <taxon>Eurotiomycetes</taxon>
        <taxon>Eurotiomycetidae</taxon>
        <taxon>Eurotiales</taxon>
        <taxon>Trichocomaceae</taxon>
        <taxon>Talaromyces</taxon>
        <taxon>Talaromyces sect. Talaromyces</taxon>
    </lineage>
</organism>
<dbReference type="PhylomeDB" id="B8MNI5"/>
<reference evidence="3" key="1">
    <citation type="journal article" date="2015" name="Genome Announc.">
        <title>Genome sequence of the AIDS-associated pathogen Penicillium marneffei (ATCC18224) and its near taxonomic relative Talaromyces stipitatus (ATCC10500).</title>
        <authorList>
            <person name="Nierman W.C."/>
            <person name="Fedorova-Abrams N.D."/>
            <person name="Andrianopoulos A."/>
        </authorList>
    </citation>
    <scope>NUCLEOTIDE SEQUENCE [LARGE SCALE GENOMIC DNA]</scope>
    <source>
        <strain evidence="3">ATCC 10500 / CBS 375.48 / QM 6759 / NRRL 1006</strain>
    </source>
</reference>
<evidence type="ECO:0000256" key="1">
    <source>
        <dbReference type="SAM" id="MobiDB-lite"/>
    </source>
</evidence>
<evidence type="ECO:0000313" key="2">
    <source>
        <dbReference type="EMBL" id="EED14074.1"/>
    </source>
</evidence>
<accession>B8MNI5</accession>
<dbReference type="VEuPathDB" id="FungiDB:TSTA_103010"/>
<evidence type="ECO:0000313" key="3">
    <source>
        <dbReference type="Proteomes" id="UP000001745"/>
    </source>
</evidence>
<feature type="compositionally biased region" description="Low complexity" evidence="1">
    <location>
        <begin position="79"/>
        <end position="90"/>
    </location>
</feature>
<dbReference type="HOGENOM" id="CLU_2122724_0_0_1"/>
<name>B8MNI5_TALSN</name>
<dbReference type="eggNOG" id="ENOG502T9YQ">
    <property type="taxonomic scope" value="Eukaryota"/>
</dbReference>
<gene>
    <name evidence="2" type="ORF">TSTA_103010</name>
</gene>
<feature type="region of interest" description="Disordered" evidence="1">
    <location>
        <begin position="79"/>
        <end position="114"/>
    </location>
</feature>
<dbReference type="AlphaFoldDB" id="B8MNI5"/>
<proteinExistence type="predicted"/>
<dbReference type="EMBL" id="EQ962658">
    <property type="protein sequence ID" value="EED14074.1"/>
    <property type="molecule type" value="Genomic_DNA"/>
</dbReference>
<protein>
    <recommendedName>
        <fullName evidence="4">Retrotransposon gag domain-containing protein</fullName>
    </recommendedName>
</protein>
<dbReference type="OrthoDB" id="4365575at2759"/>
<sequence length="114" mass="12838">MNLDSHIQAMVLPQLNEAESSTFWDYNTILDPLARVYDNPNKTHEAADRLCALKQGATETMPVFVAKFERVLFEARASNNNPSSSQQYPNKMDLSKAQAELAKTESDDEFLISL</sequence>
<evidence type="ECO:0008006" key="4">
    <source>
        <dbReference type="Google" id="ProtNLM"/>
    </source>
</evidence>